<dbReference type="PANTHER" id="PTHR43355:SF2">
    <property type="entry name" value="FLAVIN REDUCTASE (NADPH)"/>
    <property type="match status" value="1"/>
</dbReference>
<evidence type="ECO:0000313" key="2">
    <source>
        <dbReference type="EMBL" id="QHT66894.1"/>
    </source>
</evidence>
<dbReference type="InterPro" id="IPR051606">
    <property type="entry name" value="Polyketide_Oxido-like"/>
</dbReference>
<gene>
    <name evidence="2" type="ORF">GXP67_09605</name>
</gene>
<dbReference type="RefSeq" id="WP_162442946.1">
    <property type="nucleotide sequence ID" value="NZ_CP048222.1"/>
</dbReference>
<evidence type="ECO:0000313" key="3">
    <source>
        <dbReference type="Proteomes" id="UP000480178"/>
    </source>
</evidence>
<accession>A0A6C0GGD9</accession>
<name>A0A6C0GGD9_9BACT</name>
<dbReference type="EMBL" id="CP048222">
    <property type="protein sequence ID" value="QHT66894.1"/>
    <property type="molecule type" value="Genomic_DNA"/>
</dbReference>
<dbReference type="GO" id="GO:0016646">
    <property type="term" value="F:oxidoreductase activity, acting on the CH-NH group of donors, NAD or NADP as acceptor"/>
    <property type="evidence" value="ECO:0007669"/>
    <property type="project" value="TreeGrafter"/>
</dbReference>
<proteinExistence type="predicted"/>
<keyword evidence="3" id="KW-1185">Reference proteome</keyword>
<sequence>MAKIAVIGATGMLGQPVTHELLKAGFEVTVLARNPGNAKTIFGPDIYIVSGDVQHKNSLKSLLAGQDFLYINLSVKQSSGQKHYQPERDGLQVILQEAKRAGIKRIGYLSSLVQRYQGMNGFNWWVFDIKWRAIQAIKEGGIAYSIFYPSTFMESFDKGAYRQGDMIALAGDSKYPMYLISGSDYGKQVVQAFMHNKGNQEYVVQGKEAFTADEAARLFAQHYKKSKIRIAKMPLGILKLLGRFSTKFSYGAHIVEALNQYPEKFESEKTWQELGEPQATFLDYIRASQ</sequence>
<protein>
    <submittedName>
        <fullName evidence="2">NmrA family NAD(P)-binding protein</fullName>
    </submittedName>
</protein>
<dbReference type="PANTHER" id="PTHR43355">
    <property type="entry name" value="FLAVIN REDUCTASE (NADPH)"/>
    <property type="match status" value="1"/>
</dbReference>
<dbReference type="KEGG" id="rhoz:GXP67_09605"/>
<feature type="domain" description="NmrA-like" evidence="1">
    <location>
        <begin position="3"/>
        <end position="258"/>
    </location>
</feature>
<organism evidence="2 3">
    <name type="scientific">Rhodocytophaga rosea</name>
    <dbReference type="NCBI Taxonomy" id="2704465"/>
    <lineage>
        <taxon>Bacteria</taxon>
        <taxon>Pseudomonadati</taxon>
        <taxon>Bacteroidota</taxon>
        <taxon>Cytophagia</taxon>
        <taxon>Cytophagales</taxon>
        <taxon>Rhodocytophagaceae</taxon>
        <taxon>Rhodocytophaga</taxon>
    </lineage>
</organism>
<dbReference type="InterPro" id="IPR008030">
    <property type="entry name" value="NmrA-like"/>
</dbReference>
<reference evidence="2 3" key="1">
    <citation type="submission" date="2020-01" db="EMBL/GenBank/DDBJ databases">
        <authorList>
            <person name="Kim M.K."/>
        </authorList>
    </citation>
    <scope>NUCLEOTIDE SEQUENCE [LARGE SCALE GENOMIC DNA]</scope>
    <source>
        <strain evidence="2 3">172606-1</strain>
    </source>
</reference>
<dbReference type="InterPro" id="IPR036291">
    <property type="entry name" value="NAD(P)-bd_dom_sf"/>
</dbReference>
<dbReference type="Pfam" id="PF05368">
    <property type="entry name" value="NmrA"/>
    <property type="match status" value="1"/>
</dbReference>
<dbReference type="SUPFAM" id="SSF51735">
    <property type="entry name" value="NAD(P)-binding Rossmann-fold domains"/>
    <property type="match status" value="1"/>
</dbReference>
<dbReference type="AlphaFoldDB" id="A0A6C0GGD9"/>
<dbReference type="Gene3D" id="3.40.50.720">
    <property type="entry name" value="NAD(P)-binding Rossmann-like Domain"/>
    <property type="match status" value="1"/>
</dbReference>
<evidence type="ECO:0000259" key="1">
    <source>
        <dbReference type="Pfam" id="PF05368"/>
    </source>
</evidence>
<dbReference type="Proteomes" id="UP000480178">
    <property type="component" value="Chromosome"/>
</dbReference>